<dbReference type="EC" id="2.7.1.26" evidence="15"/>
<comment type="catalytic activity">
    <reaction evidence="13 15">
        <text>riboflavin + ATP = FMN + ADP + H(+)</text>
        <dbReference type="Rhea" id="RHEA:14357"/>
        <dbReference type="ChEBI" id="CHEBI:15378"/>
        <dbReference type="ChEBI" id="CHEBI:30616"/>
        <dbReference type="ChEBI" id="CHEBI:57986"/>
        <dbReference type="ChEBI" id="CHEBI:58210"/>
        <dbReference type="ChEBI" id="CHEBI:456216"/>
        <dbReference type="EC" id="2.7.1.26"/>
    </reaction>
</comment>
<sequence>MIVFSRLDEINITDKTCITIGNFDGVHRGHQTLISKTVDYARMNGLKSVVFTFSNHPVNYFIPGSVKNIITIEEKLRIIESMGVDICVNIEFNSDMTSISAEDYVKKILLGKLNMRKLIVGHDFSFAKNREGNPAYLESVKDEFGFELEIVAPILLNGTRVSSTDIRANIIEGNVTSVAFMLDRFYSIDGVVIKGRQIGSKIGYPTANIDYDRGLVIPADGVYATLVEIDAKKYKGATSIGNNPTVNGDKTTVETYILDFDQDIYGKDIRVEFVELMRPMIKFETIEELTDQLKADEEYVRNKYSDII</sequence>
<evidence type="ECO:0000256" key="10">
    <source>
        <dbReference type="ARBA" id="ARBA00022827"/>
    </source>
</evidence>
<evidence type="ECO:0000256" key="3">
    <source>
        <dbReference type="ARBA" id="ARBA00005201"/>
    </source>
</evidence>
<keyword evidence="6 15" id="KW-0808">Transferase</keyword>
<dbReference type="SUPFAM" id="SSF82114">
    <property type="entry name" value="Riboflavin kinase-like"/>
    <property type="match status" value="1"/>
</dbReference>
<dbReference type="GO" id="GO:0003919">
    <property type="term" value="F:FMN adenylyltransferase activity"/>
    <property type="evidence" value="ECO:0007669"/>
    <property type="project" value="UniProtKB-UniRule"/>
</dbReference>
<organism evidence="17 18">
    <name type="scientific">Peptostreptococcus anaerobius</name>
    <dbReference type="NCBI Taxonomy" id="1261"/>
    <lineage>
        <taxon>Bacteria</taxon>
        <taxon>Bacillati</taxon>
        <taxon>Bacillota</taxon>
        <taxon>Clostridia</taxon>
        <taxon>Peptostreptococcales</taxon>
        <taxon>Peptostreptococcaceae</taxon>
        <taxon>Peptostreptococcus</taxon>
    </lineage>
</organism>
<accession>A0A135YNC5</accession>
<evidence type="ECO:0000256" key="4">
    <source>
        <dbReference type="ARBA" id="ARBA00022630"/>
    </source>
</evidence>
<evidence type="ECO:0000256" key="13">
    <source>
        <dbReference type="ARBA" id="ARBA00047880"/>
    </source>
</evidence>
<dbReference type="InterPro" id="IPR002606">
    <property type="entry name" value="Riboflavin_kinase_bac"/>
</dbReference>
<dbReference type="FunFam" id="3.40.50.620:FF:000021">
    <property type="entry name" value="Riboflavin biosynthesis protein"/>
    <property type="match status" value="1"/>
</dbReference>
<dbReference type="InterPro" id="IPR023468">
    <property type="entry name" value="Riboflavin_kinase"/>
</dbReference>
<evidence type="ECO:0000259" key="16">
    <source>
        <dbReference type="SMART" id="SM00904"/>
    </source>
</evidence>
<dbReference type="AlphaFoldDB" id="A0A135YNC5"/>
<evidence type="ECO:0000256" key="8">
    <source>
        <dbReference type="ARBA" id="ARBA00022741"/>
    </source>
</evidence>
<evidence type="ECO:0000256" key="9">
    <source>
        <dbReference type="ARBA" id="ARBA00022777"/>
    </source>
</evidence>
<dbReference type="RefSeq" id="WP_061102000.1">
    <property type="nucleotide sequence ID" value="NZ_JAQMMT010000001.1"/>
</dbReference>
<comment type="pathway">
    <text evidence="3 15">Cofactor biosynthesis; FMN biosynthesis; FMN from riboflavin (ATP route): step 1/1.</text>
</comment>
<gene>
    <name evidence="17" type="ORF">HMPREF3195_01667</name>
</gene>
<keyword evidence="10 15" id="KW-0274">FAD</keyword>
<dbReference type="Gene3D" id="3.40.50.620">
    <property type="entry name" value="HUPs"/>
    <property type="match status" value="1"/>
</dbReference>
<dbReference type="STRING" id="1261.HMPREF3195_01667"/>
<keyword evidence="7 15" id="KW-0548">Nucleotidyltransferase</keyword>
<reference evidence="17 18" key="1">
    <citation type="submission" date="2016-02" db="EMBL/GenBank/DDBJ databases">
        <authorList>
            <person name="Wen L."/>
            <person name="He K."/>
            <person name="Yang H."/>
        </authorList>
    </citation>
    <scope>NUCLEOTIDE SEQUENCE [LARGE SCALE GENOMIC DNA]</scope>
    <source>
        <strain evidence="17 18">MJR8628A</strain>
    </source>
</reference>
<keyword evidence="4 15" id="KW-0285">Flavoprotein</keyword>
<evidence type="ECO:0000256" key="14">
    <source>
        <dbReference type="ARBA" id="ARBA00049494"/>
    </source>
</evidence>
<dbReference type="InterPro" id="IPR015864">
    <property type="entry name" value="FAD_synthase"/>
</dbReference>
<evidence type="ECO:0000256" key="2">
    <source>
        <dbReference type="ARBA" id="ARBA00004726"/>
    </source>
</evidence>
<dbReference type="UniPathway" id="UPA00276">
    <property type="reaction ID" value="UER00406"/>
</dbReference>
<dbReference type="InterPro" id="IPR015865">
    <property type="entry name" value="Riboflavin_kinase_bac/euk"/>
</dbReference>
<dbReference type="InterPro" id="IPR023465">
    <property type="entry name" value="Riboflavin_kinase_dom_sf"/>
</dbReference>
<keyword evidence="5 15" id="KW-0288">FMN</keyword>
<comment type="pathway">
    <text evidence="2 15">Cofactor biosynthesis; FAD biosynthesis; FAD from FMN: step 1/1.</text>
</comment>
<dbReference type="EMBL" id="LSQZ01000085">
    <property type="protein sequence ID" value="KXI10925.1"/>
    <property type="molecule type" value="Genomic_DNA"/>
</dbReference>
<dbReference type="GO" id="GO:0008531">
    <property type="term" value="F:riboflavin kinase activity"/>
    <property type="evidence" value="ECO:0007669"/>
    <property type="project" value="UniProtKB-UniRule"/>
</dbReference>
<dbReference type="Pfam" id="PF06574">
    <property type="entry name" value="FAD_syn"/>
    <property type="match status" value="1"/>
</dbReference>
<dbReference type="CDD" id="cd02064">
    <property type="entry name" value="FAD_synthetase_N"/>
    <property type="match status" value="1"/>
</dbReference>
<evidence type="ECO:0000256" key="5">
    <source>
        <dbReference type="ARBA" id="ARBA00022643"/>
    </source>
</evidence>
<dbReference type="NCBIfam" id="NF004162">
    <property type="entry name" value="PRK05627.1-5"/>
    <property type="match status" value="1"/>
</dbReference>
<dbReference type="SMART" id="SM00904">
    <property type="entry name" value="Flavokinase"/>
    <property type="match status" value="1"/>
</dbReference>
<comment type="function">
    <text evidence="1">Catalyzes the phosphorylation of riboflavin to FMN followed by the adenylation of FMN to FAD.</text>
</comment>
<evidence type="ECO:0000256" key="7">
    <source>
        <dbReference type="ARBA" id="ARBA00022695"/>
    </source>
</evidence>
<evidence type="ECO:0000256" key="1">
    <source>
        <dbReference type="ARBA" id="ARBA00002121"/>
    </source>
</evidence>
<dbReference type="Proteomes" id="UP000070326">
    <property type="component" value="Unassembled WGS sequence"/>
</dbReference>
<evidence type="ECO:0000256" key="11">
    <source>
        <dbReference type="ARBA" id="ARBA00022840"/>
    </source>
</evidence>
<dbReference type="eggNOG" id="COG0196">
    <property type="taxonomic scope" value="Bacteria"/>
</dbReference>
<dbReference type="SUPFAM" id="SSF52374">
    <property type="entry name" value="Nucleotidylyl transferase"/>
    <property type="match status" value="1"/>
</dbReference>
<evidence type="ECO:0000256" key="6">
    <source>
        <dbReference type="ARBA" id="ARBA00022679"/>
    </source>
</evidence>
<dbReference type="NCBIfam" id="TIGR00083">
    <property type="entry name" value="ribF"/>
    <property type="match status" value="1"/>
</dbReference>
<dbReference type="UniPathway" id="UPA00277">
    <property type="reaction ID" value="UER00407"/>
</dbReference>
<dbReference type="GO" id="GO:0009231">
    <property type="term" value="P:riboflavin biosynthetic process"/>
    <property type="evidence" value="ECO:0007669"/>
    <property type="project" value="InterPro"/>
</dbReference>
<dbReference type="InterPro" id="IPR014729">
    <property type="entry name" value="Rossmann-like_a/b/a_fold"/>
</dbReference>
<dbReference type="PATRIC" id="fig|1261.5.peg.1672"/>
<proteinExistence type="inferred from homology"/>
<comment type="similarity">
    <text evidence="15">Belongs to the ribF family.</text>
</comment>
<keyword evidence="11 15" id="KW-0067">ATP-binding</keyword>
<dbReference type="EC" id="2.7.7.2" evidence="15"/>
<evidence type="ECO:0000313" key="17">
    <source>
        <dbReference type="EMBL" id="KXI10925.1"/>
    </source>
</evidence>
<protein>
    <recommendedName>
        <fullName evidence="15">Riboflavin biosynthesis protein</fullName>
    </recommendedName>
    <domain>
        <recommendedName>
            <fullName evidence="15">Riboflavin kinase</fullName>
            <ecNumber evidence="15">2.7.1.26</ecNumber>
        </recommendedName>
        <alternativeName>
            <fullName evidence="15">Flavokinase</fullName>
        </alternativeName>
    </domain>
    <domain>
        <recommendedName>
            <fullName evidence="15">FMN adenylyltransferase</fullName>
            <ecNumber evidence="15">2.7.7.2</ecNumber>
        </recommendedName>
        <alternativeName>
            <fullName evidence="15">FAD pyrophosphorylase</fullName>
        </alternativeName>
        <alternativeName>
            <fullName evidence="15">FAD synthase</fullName>
        </alternativeName>
    </domain>
</protein>
<comment type="caution">
    <text evidence="17">The sequence shown here is derived from an EMBL/GenBank/DDBJ whole genome shotgun (WGS) entry which is preliminary data.</text>
</comment>
<dbReference type="Gene3D" id="2.40.30.30">
    <property type="entry name" value="Riboflavin kinase-like"/>
    <property type="match status" value="1"/>
</dbReference>
<evidence type="ECO:0000256" key="15">
    <source>
        <dbReference type="PIRNR" id="PIRNR004491"/>
    </source>
</evidence>
<dbReference type="GO" id="GO:0005524">
    <property type="term" value="F:ATP binding"/>
    <property type="evidence" value="ECO:0007669"/>
    <property type="project" value="UniProtKB-UniRule"/>
</dbReference>
<dbReference type="GO" id="GO:0009398">
    <property type="term" value="P:FMN biosynthetic process"/>
    <property type="evidence" value="ECO:0007669"/>
    <property type="project" value="UniProtKB-UniRule"/>
</dbReference>
<keyword evidence="9 15" id="KW-0418">Kinase</keyword>
<dbReference type="Pfam" id="PF01687">
    <property type="entry name" value="Flavokinase"/>
    <property type="match status" value="1"/>
</dbReference>
<dbReference type="PANTHER" id="PTHR22749:SF6">
    <property type="entry name" value="RIBOFLAVIN KINASE"/>
    <property type="match status" value="1"/>
</dbReference>
<comment type="catalytic activity">
    <reaction evidence="14 15">
        <text>FMN + ATP + H(+) = FAD + diphosphate</text>
        <dbReference type="Rhea" id="RHEA:17237"/>
        <dbReference type="ChEBI" id="CHEBI:15378"/>
        <dbReference type="ChEBI" id="CHEBI:30616"/>
        <dbReference type="ChEBI" id="CHEBI:33019"/>
        <dbReference type="ChEBI" id="CHEBI:57692"/>
        <dbReference type="ChEBI" id="CHEBI:58210"/>
        <dbReference type="EC" id="2.7.7.2"/>
    </reaction>
</comment>
<keyword evidence="8 15" id="KW-0547">Nucleotide-binding</keyword>
<evidence type="ECO:0000313" key="18">
    <source>
        <dbReference type="Proteomes" id="UP000070326"/>
    </source>
</evidence>
<feature type="domain" description="Riboflavin kinase" evidence="16">
    <location>
        <begin position="181"/>
        <end position="305"/>
    </location>
</feature>
<dbReference type="NCBIfam" id="NF004160">
    <property type="entry name" value="PRK05627.1-3"/>
    <property type="match status" value="1"/>
</dbReference>
<dbReference type="FunFam" id="2.40.30.30:FF:000003">
    <property type="entry name" value="Riboflavin biosynthesis protein"/>
    <property type="match status" value="1"/>
</dbReference>
<dbReference type="PIRSF" id="PIRSF004491">
    <property type="entry name" value="FAD_Synth"/>
    <property type="match status" value="1"/>
</dbReference>
<dbReference type="PANTHER" id="PTHR22749">
    <property type="entry name" value="RIBOFLAVIN KINASE/FMN ADENYLYLTRANSFERASE"/>
    <property type="match status" value="1"/>
</dbReference>
<evidence type="ECO:0000256" key="12">
    <source>
        <dbReference type="ARBA" id="ARBA00023268"/>
    </source>
</evidence>
<name>A0A135YNC5_9FIRM</name>
<dbReference type="GO" id="GO:0006747">
    <property type="term" value="P:FAD biosynthetic process"/>
    <property type="evidence" value="ECO:0007669"/>
    <property type="project" value="UniProtKB-UniRule"/>
</dbReference>
<keyword evidence="12" id="KW-0511">Multifunctional enzyme</keyword>